<feature type="transmembrane region" description="Helical" evidence="5">
    <location>
        <begin position="113"/>
        <end position="134"/>
    </location>
</feature>
<keyword evidence="3 5" id="KW-1133">Transmembrane helix</keyword>
<evidence type="ECO:0000256" key="2">
    <source>
        <dbReference type="ARBA" id="ARBA00022692"/>
    </source>
</evidence>
<keyword evidence="7" id="KW-1185">Reference proteome</keyword>
<dbReference type="InterPro" id="IPR036259">
    <property type="entry name" value="MFS_trans_sf"/>
</dbReference>
<evidence type="ECO:0000313" key="8">
    <source>
        <dbReference type="WBParaSite" id="jg9397"/>
    </source>
</evidence>
<dbReference type="Pfam" id="PF00083">
    <property type="entry name" value="Sugar_tr"/>
    <property type="match status" value="1"/>
</dbReference>
<evidence type="ECO:0000256" key="6">
    <source>
        <dbReference type="SAM" id="SignalP"/>
    </source>
</evidence>
<name>A0A915ESQ2_9BILA</name>
<evidence type="ECO:0000256" key="4">
    <source>
        <dbReference type="ARBA" id="ARBA00023136"/>
    </source>
</evidence>
<proteinExistence type="predicted"/>
<dbReference type="WBParaSite" id="jg9397">
    <property type="protein sequence ID" value="jg9397"/>
    <property type="gene ID" value="jg9397"/>
</dbReference>
<dbReference type="Proteomes" id="UP000887574">
    <property type="component" value="Unplaced"/>
</dbReference>
<keyword evidence="4 5" id="KW-0472">Membrane</keyword>
<evidence type="ECO:0000256" key="5">
    <source>
        <dbReference type="SAM" id="Phobius"/>
    </source>
</evidence>
<dbReference type="GO" id="GO:0015149">
    <property type="term" value="F:hexose transmembrane transporter activity"/>
    <property type="evidence" value="ECO:0007669"/>
    <property type="project" value="TreeGrafter"/>
</dbReference>
<organism evidence="7 8">
    <name type="scientific">Ditylenchus dipsaci</name>
    <dbReference type="NCBI Taxonomy" id="166011"/>
    <lineage>
        <taxon>Eukaryota</taxon>
        <taxon>Metazoa</taxon>
        <taxon>Ecdysozoa</taxon>
        <taxon>Nematoda</taxon>
        <taxon>Chromadorea</taxon>
        <taxon>Rhabditida</taxon>
        <taxon>Tylenchina</taxon>
        <taxon>Tylenchomorpha</taxon>
        <taxon>Sphaerularioidea</taxon>
        <taxon>Anguinidae</taxon>
        <taxon>Anguininae</taxon>
        <taxon>Ditylenchus</taxon>
    </lineage>
</organism>
<dbReference type="PANTHER" id="PTHR23503:SF123">
    <property type="entry name" value="MAJOR FACILITATOR SUPERFAMILY (MFS) PROFILE DOMAIN-CONTAINING PROTEIN"/>
    <property type="match status" value="1"/>
</dbReference>
<evidence type="ECO:0000256" key="3">
    <source>
        <dbReference type="ARBA" id="ARBA00022989"/>
    </source>
</evidence>
<dbReference type="Gene3D" id="1.20.1250.20">
    <property type="entry name" value="MFS general substrate transporter like domains"/>
    <property type="match status" value="1"/>
</dbReference>
<dbReference type="PANTHER" id="PTHR23503">
    <property type="entry name" value="SOLUTE CARRIER FAMILY 2"/>
    <property type="match status" value="1"/>
</dbReference>
<comment type="subcellular location">
    <subcellularLocation>
        <location evidence="1">Membrane</location>
    </subcellularLocation>
</comment>
<feature type="transmembrane region" description="Helical" evidence="5">
    <location>
        <begin position="32"/>
        <end position="49"/>
    </location>
</feature>
<dbReference type="SUPFAM" id="SSF103473">
    <property type="entry name" value="MFS general substrate transporter"/>
    <property type="match status" value="1"/>
</dbReference>
<evidence type="ECO:0000313" key="7">
    <source>
        <dbReference type="Proteomes" id="UP000887574"/>
    </source>
</evidence>
<feature type="transmembrane region" description="Helical" evidence="5">
    <location>
        <begin position="154"/>
        <end position="175"/>
    </location>
</feature>
<keyword evidence="2 5" id="KW-0812">Transmembrane</keyword>
<dbReference type="InterPro" id="IPR045263">
    <property type="entry name" value="GLUT"/>
</dbReference>
<feature type="transmembrane region" description="Helical" evidence="5">
    <location>
        <begin position="247"/>
        <end position="266"/>
    </location>
</feature>
<sequence length="346" mass="38368">MAMSLGAGGNLLLLFVSPFCLPQVFGNDHGWWSLPAFCLLLAMIHLFVANHFPESPKHLYIAENKREEALASVRFYHGENAEIEVIIDEYEREKRVMHNHAVTMKEIFRNHRLRWSLVIVMLAAMVPATSLINLKSQYLEPMLMNFGLDQSKAMLATMLMTAVTSPLCLMAPFLVEKFGRRPLFIFITLLSTLELGGSPDGSWFIPTVGIFGCFMGGASSMLGMLNMTSILVGELCPHAARAIITQIMQVIPMFWVLLLVICYPIVSAIYGVVFFIPMIALSLVLLVLLCKYLPETKGLPVDQIFRSLQPSDDSTVSLLTQDQESISSYGAIEDTSGGSTPALDQL</sequence>
<protein>
    <submittedName>
        <fullName evidence="8">Major facilitator superfamily (MFS) profile domain-containing protein</fullName>
    </submittedName>
</protein>
<feature type="chain" id="PRO_5037412751" evidence="6">
    <location>
        <begin position="27"/>
        <end position="346"/>
    </location>
</feature>
<feature type="signal peptide" evidence="6">
    <location>
        <begin position="1"/>
        <end position="26"/>
    </location>
</feature>
<dbReference type="AlphaFoldDB" id="A0A915ESQ2"/>
<feature type="transmembrane region" description="Helical" evidence="5">
    <location>
        <begin position="272"/>
        <end position="290"/>
    </location>
</feature>
<keyword evidence="6" id="KW-0732">Signal</keyword>
<reference evidence="8" key="1">
    <citation type="submission" date="2022-11" db="UniProtKB">
        <authorList>
            <consortium name="WormBaseParasite"/>
        </authorList>
    </citation>
    <scope>IDENTIFICATION</scope>
</reference>
<feature type="transmembrane region" description="Helical" evidence="5">
    <location>
        <begin position="203"/>
        <end position="226"/>
    </location>
</feature>
<dbReference type="InterPro" id="IPR005828">
    <property type="entry name" value="MFS_sugar_transport-like"/>
</dbReference>
<accession>A0A915ESQ2</accession>
<evidence type="ECO:0000256" key="1">
    <source>
        <dbReference type="ARBA" id="ARBA00004370"/>
    </source>
</evidence>
<feature type="transmembrane region" description="Helical" evidence="5">
    <location>
        <begin position="182"/>
        <end position="197"/>
    </location>
</feature>
<dbReference type="GO" id="GO:0016020">
    <property type="term" value="C:membrane"/>
    <property type="evidence" value="ECO:0007669"/>
    <property type="project" value="UniProtKB-SubCell"/>
</dbReference>